<sequence length="134" mass="14856">MAEAEWTRIATLDLSTARAQVAAFAAALAAPADPVPATYAFTVFSHPDVMATVAGLATERSAVLVHQAQDFVYHGTLEAERHYTVLVDWKPHEGRPDRITLRGRVQHLRGEACETPLQEFRAEIVLFENRQETS</sequence>
<organism evidence="1 2">
    <name type="scientific">Stappia indica</name>
    <dbReference type="NCBI Taxonomy" id="538381"/>
    <lineage>
        <taxon>Bacteria</taxon>
        <taxon>Pseudomonadati</taxon>
        <taxon>Pseudomonadota</taxon>
        <taxon>Alphaproteobacteria</taxon>
        <taxon>Hyphomicrobiales</taxon>
        <taxon>Stappiaceae</taxon>
        <taxon>Stappia</taxon>
    </lineage>
</organism>
<protein>
    <submittedName>
        <fullName evidence="1">Uncharacterized protein</fullName>
    </submittedName>
</protein>
<evidence type="ECO:0000313" key="2">
    <source>
        <dbReference type="Proteomes" id="UP000219331"/>
    </source>
</evidence>
<dbReference type="Proteomes" id="UP000219331">
    <property type="component" value="Unassembled WGS sequence"/>
</dbReference>
<name>A0A285TMS3_9HYPH</name>
<dbReference type="EMBL" id="OBML01000013">
    <property type="protein sequence ID" value="SOC24033.1"/>
    <property type="molecule type" value="Genomic_DNA"/>
</dbReference>
<reference evidence="1 2" key="1">
    <citation type="submission" date="2017-08" db="EMBL/GenBank/DDBJ databases">
        <authorList>
            <person name="de Groot N.N."/>
        </authorList>
    </citation>
    <scope>NUCLEOTIDE SEQUENCE [LARGE SCALE GENOMIC DNA]</scope>
    <source>
        <strain evidence="1 2">USBA 352</strain>
    </source>
</reference>
<gene>
    <name evidence="1" type="ORF">SAMN05421512_113138</name>
</gene>
<accession>A0A285TMS3</accession>
<dbReference type="RefSeq" id="WP_097176329.1">
    <property type="nucleotide sequence ID" value="NZ_OBML01000013.1"/>
</dbReference>
<dbReference type="AlphaFoldDB" id="A0A285TMS3"/>
<keyword evidence="2" id="KW-1185">Reference proteome</keyword>
<evidence type="ECO:0000313" key="1">
    <source>
        <dbReference type="EMBL" id="SOC24033.1"/>
    </source>
</evidence>
<dbReference type="OrthoDB" id="9920575at2"/>
<dbReference type="STRING" id="538381.GCA_001696535_00618"/>
<proteinExistence type="predicted"/>